<evidence type="ECO:0000313" key="3">
    <source>
        <dbReference type="WBParaSite" id="SBAD_0001188601-mRNA-1"/>
    </source>
</evidence>
<evidence type="ECO:0000313" key="2">
    <source>
        <dbReference type="Proteomes" id="UP000270296"/>
    </source>
</evidence>
<dbReference type="AlphaFoldDB" id="A0A183J6K2"/>
<gene>
    <name evidence="1" type="ORF">SBAD_LOCUS11500</name>
</gene>
<reference evidence="1 2" key="2">
    <citation type="submission" date="2018-11" db="EMBL/GenBank/DDBJ databases">
        <authorList>
            <consortium name="Pathogen Informatics"/>
        </authorList>
    </citation>
    <scope>NUCLEOTIDE SEQUENCE [LARGE SCALE GENOMIC DNA]</scope>
</reference>
<protein>
    <submittedName>
        <fullName evidence="3">DUF4338 domain-containing protein</fullName>
    </submittedName>
</protein>
<name>A0A183J6K2_9BILA</name>
<sequence length="221" mass="25190">MPFRSHRHDTFMPSSFNLRSANIAMSNDHRRQQGDQAKLCCAVTCVAPPVPPHLSIAVLGNTSQSIVGRFFEAAEGIAYWNLWNGHRAKRLRCRFDGEICYVLWSGRSTTGVLQQQIERHGNLLISSIHKQLILAAEHPHRSDCVVDNLIDRRLRSFPSLERRWHGLWLRSLEQLYRLEQPIAQEIFDARYMPVAVVQSRATAGCLFQRKASKPSVIGSSF</sequence>
<accession>A0A183J6K2</accession>
<dbReference type="WBParaSite" id="SBAD_0001188601-mRNA-1">
    <property type="protein sequence ID" value="SBAD_0001188601-mRNA-1"/>
    <property type="gene ID" value="SBAD_0001188601"/>
</dbReference>
<dbReference type="Proteomes" id="UP000270296">
    <property type="component" value="Unassembled WGS sequence"/>
</dbReference>
<dbReference type="OrthoDB" id="10041151at2759"/>
<organism evidence="3">
    <name type="scientific">Soboliphyme baturini</name>
    <dbReference type="NCBI Taxonomy" id="241478"/>
    <lineage>
        <taxon>Eukaryota</taxon>
        <taxon>Metazoa</taxon>
        <taxon>Ecdysozoa</taxon>
        <taxon>Nematoda</taxon>
        <taxon>Enoplea</taxon>
        <taxon>Dorylaimia</taxon>
        <taxon>Dioctophymatida</taxon>
        <taxon>Dioctophymatoidea</taxon>
        <taxon>Soboliphymatidae</taxon>
        <taxon>Soboliphyme</taxon>
    </lineage>
</organism>
<proteinExistence type="predicted"/>
<evidence type="ECO:0000313" key="1">
    <source>
        <dbReference type="EMBL" id="VDP40571.1"/>
    </source>
</evidence>
<keyword evidence="2" id="KW-1185">Reference proteome</keyword>
<reference evidence="3" key="1">
    <citation type="submission" date="2016-06" db="UniProtKB">
        <authorList>
            <consortium name="WormBaseParasite"/>
        </authorList>
    </citation>
    <scope>IDENTIFICATION</scope>
</reference>
<dbReference type="EMBL" id="UZAM01015791">
    <property type="protein sequence ID" value="VDP40571.1"/>
    <property type="molecule type" value="Genomic_DNA"/>
</dbReference>